<name>X1FE59_9ZZZZ</name>
<dbReference type="EMBL" id="BART01041639">
    <property type="protein sequence ID" value="GAH27694.1"/>
    <property type="molecule type" value="Genomic_DNA"/>
</dbReference>
<protein>
    <submittedName>
        <fullName evidence="1">Uncharacterized protein</fullName>
    </submittedName>
</protein>
<reference evidence="1" key="1">
    <citation type="journal article" date="2014" name="Front. Microbiol.">
        <title>High frequency of phylogenetically diverse reductive dehalogenase-homologous genes in deep subseafloor sedimentary metagenomes.</title>
        <authorList>
            <person name="Kawai M."/>
            <person name="Futagami T."/>
            <person name="Toyoda A."/>
            <person name="Takaki Y."/>
            <person name="Nishi S."/>
            <person name="Hori S."/>
            <person name="Arai W."/>
            <person name="Tsubouchi T."/>
            <person name="Morono Y."/>
            <person name="Uchiyama I."/>
            <person name="Ito T."/>
            <person name="Fujiyama A."/>
            <person name="Inagaki F."/>
            <person name="Takami H."/>
        </authorList>
    </citation>
    <scope>NUCLEOTIDE SEQUENCE</scope>
    <source>
        <strain evidence="1">Expedition CK06-06</strain>
    </source>
</reference>
<gene>
    <name evidence="1" type="ORF">S01H4_66852</name>
</gene>
<feature type="non-terminal residue" evidence="1">
    <location>
        <position position="1"/>
    </location>
</feature>
<dbReference type="AlphaFoldDB" id="X1FE59"/>
<accession>X1FE59</accession>
<feature type="non-terminal residue" evidence="1">
    <location>
        <position position="58"/>
    </location>
</feature>
<organism evidence="1">
    <name type="scientific">marine sediment metagenome</name>
    <dbReference type="NCBI Taxonomy" id="412755"/>
    <lineage>
        <taxon>unclassified sequences</taxon>
        <taxon>metagenomes</taxon>
        <taxon>ecological metagenomes</taxon>
    </lineage>
</organism>
<sequence>GIAYNLLDNDYIIDLGINITEVNNDDKSDYHNVGRITDQGDLSTYYGYETLDASGFTI</sequence>
<proteinExistence type="predicted"/>
<comment type="caution">
    <text evidence="1">The sequence shown here is derived from an EMBL/GenBank/DDBJ whole genome shotgun (WGS) entry which is preliminary data.</text>
</comment>
<evidence type="ECO:0000313" key="1">
    <source>
        <dbReference type="EMBL" id="GAH27694.1"/>
    </source>
</evidence>